<protein>
    <submittedName>
        <fullName evidence="1">Uncharacterized protein</fullName>
    </submittedName>
</protein>
<dbReference type="InterPro" id="IPR012902">
    <property type="entry name" value="N_methyl_site"/>
</dbReference>
<evidence type="ECO:0000313" key="2">
    <source>
        <dbReference type="Proteomes" id="UP000287394"/>
    </source>
</evidence>
<reference evidence="1 2" key="1">
    <citation type="journal article" date="2019" name="Int. J. Syst. Evol. Microbiol.">
        <title>Capsulimonas corticalis gen. nov., sp. nov., an aerobic capsulated bacterium, of a novel bacterial order, Capsulimonadales ord. nov., of the class Armatimonadia of the phylum Armatimonadetes.</title>
        <authorList>
            <person name="Li J."/>
            <person name="Kudo C."/>
            <person name="Tonouchi A."/>
        </authorList>
    </citation>
    <scope>NUCLEOTIDE SEQUENCE [LARGE SCALE GENOMIC DNA]</scope>
    <source>
        <strain evidence="1 2">AX-7</strain>
    </source>
</reference>
<dbReference type="AlphaFoldDB" id="A0A402D1E4"/>
<dbReference type="InterPro" id="IPR045584">
    <property type="entry name" value="Pilin-like"/>
</dbReference>
<dbReference type="SUPFAM" id="SSF54523">
    <property type="entry name" value="Pili subunits"/>
    <property type="match status" value="1"/>
</dbReference>
<gene>
    <name evidence="1" type="ORF">CCAX7_36600</name>
</gene>
<keyword evidence="2" id="KW-1185">Reference proteome</keyword>
<evidence type="ECO:0000313" key="1">
    <source>
        <dbReference type="EMBL" id="BDI31609.1"/>
    </source>
</evidence>
<dbReference type="PANTHER" id="PTHR30093:SF2">
    <property type="entry name" value="TYPE II SECRETION SYSTEM PROTEIN H"/>
    <property type="match status" value="1"/>
</dbReference>
<dbReference type="PROSITE" id="PS00409">
    <property type="entry name" value="PROKAR_NTER_METHYL"/>
    <property type="match status" value="1"/>
</dbReference>
<name>A0A402D1E4_9BACT</name>
<dbReference type="Gene3D" id="3.30.700.10">
    <property type="entry name" value="Glycoprotein, Type 4 Pilin"/>
    <property type="match status" value="1"/>
</dbReference>
<accession>A0A402D1E4</accession>
<dbReference type="PANTHER" id="PTHR30093">
    <property type="entry name" value="GENERAL SECRETION PATHWAY PROTEIN G"/>
    <property type="match status" value="1"/>
</dbReference>
<dbReference type="Pfam" id="PF07963">
    <property type="entry name" value="N_methyl"/>
    <property type="match status" value="1"/>
</dbReference>
<dbReference type="Pfam" id="PF07596">
    <property type="entry name" value="SBP_bac_10"/>
    <property type="match status" value="1"/>
</dbReference>
<dbReference type="NCBIfam" id="TIGR02532">
    <property type="entry name" value="IV_pilin_GFxxxE"/>
    <property type="match status" value="1"/>
</dbReference>
<sequence>MANRGRKGFTLIELLVVIAIISIIAAILLPVMAQAREKARQASCLSNLHQIGFAWMQYCQDVDEINPLNCYLTTANLYYSWFGVIDLSTGKMNPQMGILASYTTGNHILLNCPSASLKPGIGSDPSAAFGYGVNEYIYPYQFTSDDPVQQAQAVSLATESAPAQTILMTDTAIYINPTLYSQFTNYAPGDQTYGVPTTHALHQDRTDVLWCDGHVKSMLPTYMVTPDIIANSPATLQTYKLGYLIEPDCVIGDPTCQDKLYEVIKP</sequence>
<dbReference type="EMBL" id="AP025739">
    <property type="protein sequence ID" value="BDI31609.1"/>
    <property type="molecule type" value="Genomic_DNA"/>
</dbReference>
<proteinExistence type="predicted"/>
<dbReference type="Proteomes" id="UP000287394">
    <property type="component" value="Chromosome"/>
</dbReference>
<dbReference type="RefSeq" id="WP_165864444.1">
    <property type="nucleotide sequence ID" value="NZ_AP025739.1"/>
</dbReference>
<organism evidence="1 2">
    <name type="scientific">Capsulimonas corticalis</name>
    <dbReference type="NCBI Taxonomy" id="2219043"/>
    <lineage>
        <taxon>Bacteria</taxon>
        <taxon>Bacillati</taxon>
        <taxon>Armatimonadota</taxon>
        <taxon>Armatimonadia</taxon>
        <taxon>Capsulimonadales</taxon>
        <taxon>Capsulimonadaceae</taxon>
        <taxon>Capsulimonas</taxon>
    </lineage>
</organism>
<dbReference type="InterPro" id="IPR011453">
    <property type="entry name" value="DUF1559"/>
</dbReference>
<dbReference type="KEGG" id="ccot:CCAX7_36600"/>